<dbReference type="EMBL" id="UZAU01000616">
    <property type="status" value="NOT_ANNOTATED_CDS"/>
    <property type="molecule type" value="Genomic_DNA"/>
</dbReference>
<protein>
    <recommendedName>
        <fullName evidence="1">Reverse transcriptase zinc-binding domain-containing protein</fullName>
    </recommendedName>
</protein>
<name>A0A803PVE1_CANSA</name>
<dbReference type="EnsemblPlants" id="evm.model.06.1649">
    <property type="protein sequence ID" value="cds.evm.model.06.1649"/>
    <property type="gene ID" value="evm.TU.06.1649"/>
</dbReference>
<dbReference type="InterPro" id="IPR026960">
    <property type="entry name" value="RVT-Znf"/>
</dbReference>
<evidence type="ECO:0000313" key="2">
    <source>
        <dbReference type="EnsemblPlants" id="cds.evm.model.06.1649"/>
    </source>
</evidence>
<dbReference type="Proteomes" id="UP000596661">
    <property type="component" value="Chromosome 6"/>
</dbReference>
<evidence type="ECO:0000313" key="3">
    <source>
        <dbReference type="Proteomes" id="UP000596661"/>
    </source>
</evidence>
<organism evidence="2 3">
    <name type="scientific">Cannabis sativa</name>
    <name type="common">Hemp</name>
    <name type="synonym">Marijuana</name>
    <dbReference type="NCBI Taxonomy" id="3483"/>
    <lineage>
        <taxon>Eukaryota</taxon>
        <taxon>Viridiplantae</taxon>
        <taxon>Streptophyta</taxon>
        <taxon>Embryophyta</taxon>
        <taxon>Tracheophyta</taxon>
        <taxon>Spermatophyta</taxon>
        <taxon>Magnoliopsida</taxon>
        <taxon>eudicotyledons</taxon>
        <taxon>Gunneridae</taxon>
        <taxon>Pentapetalae</taxon>
        <taxon>rosids</taxon>
        <taxon>fabids</taxon>
        <taxon>Rosales</taxon>
        <taxon>Cannabaceae</taxon>
        <taxon>Cannabis</taxon>
    </lineage>
</organism>
<feature type="domain" description="Reverse transcriptase zinc-binding" evidence="1">
    <location>
        <begin position="1"/>
        <end position="58"/>
    </location>
</feature>
<reference evidence="2" key="2">
    <citation type="submission" date="2021-03" db="UniProtKB">
        <authorList>
            <consortium name="EnsemblPlants"/>
        </authorList>
    </citation>
    <scope>IDENTIFICATION</scope>
</reference>
<accession>A0A803PVE1</accession>
<dbReference type="AlphaFoldDB" id="A0A803PVE1"/>
<evidence type="ECO:0000259" key="1">
    <source>
        <dbReference type="Pfam" id="PF13966"/>
    </source>
</evidence>
<dbReference type="Gramene" id="evm.model.06.1649">
    <property type="protein sequence ID" value="cds.evm.model.06.1649"/>
    <property type="gene ID" value="evm.TU.06.1649"/>
</dbReference>
<keyword evidence="3" id="KW-1185">Reference proteome</keyword>
<sequence>MPPKVKDLLWRAAANCLQATSQLRSKHVEIVDHCPLCPIGRETIYHCLVNCSFAKACWEQTKMDVVNVNVATFLGWLDNLLQVLDVEQKKVIAMTCWAIWKTRRFANSAAHYLARVSYFVVDRVIRSNDISSDFSDVILNGCSY</sequence>
<proteinExistence type="predicted"/>
<dbReference type="Pfam" id="PF13966">
    <property type="entry name" value="zf-RVT"/>
    <property type="match status" value="1"/>
</dbReference>
<reference evidence="2" key="1">
    <citation type="submission" date="2018-11" db="EMBL/GenBank/DDBJ databases">
        <authorList>
            <person name="Grassa J C."/>
        </authorList>
    </citation>
    <scope>NUCLEOTIDE SEQUENCE [LARGE SCALE GENOMIC DNA]</scope>
</reference>